<reference evidence="10" key="1">
    <citation type="journal article" date="2019" name="Int. J. Syst. Evol. Microbiol.">
        <title>The Global Catalogue of Microorganisms (GCM) 10K type strain sequencing project: providing services to taxonomists for standard genome sequencing and annotation.</title>
        <authorList>
            <consortium name="The Broad Institute Genomics Platform"/>
            <consortium name="The Broad Institute Genome Sequencing Center for Infectious Disease"/>
            <person name="Wu L."/>
            <person name="Ma J."/>
        </authorList>
    </citation>
    <scope>NUCLEOTIDE SEQUENCE [LARGE SCALE GENOMIC DNA]</scope>
    <source>
        <strain evidence="10">JCM 14309</strain>
    </source>
</reference>
<evidence type="ECO:0000259" key="8">
    <source>
        <dbReference type="Pfam" id="PF17827"/>
    </source>
</evidence>
<name>A0ABP6LYL0_9MICC</name>
<dbReference type="GO" id="GO:0008168">
    <property type="term" value="F:methyltransferase activity"/>
    <property type="evidence" value="ECO:0007669"/>
    <property type="project" value="UniProtKB-KW"/>
</dbReference>
<sequence length="309" mass="33041">MTAEVSPTQVSLEDLLRDAVVRLRDAGVPSARVDAEILLAHVLGESRGRAAALALAGRRADPETAERLRSLVDERARRVPLQHLTGLAPFRGLELRIGPGAFIPRPETEQVAQAALDHLQCVRVSRPRVIDLGTGSGALAAAIAAEHPAAEVHAVELSEQAAAWARVNLEPHGVTLHRQDLREVPAEWEAAFDVVVSNPPYIPPGMVPTEAEVREHDPELALYGGGPDGLQVPWAVVDSAAALLSAGGWMIMEHAEVQAATIAARLAEDPRFAQVRTHQDLTGRDRATSAVRTDTAARPSPFDAIDMGE</sequence>
<evidence type="ECO:0000256" key="3">
    <source>
        <dbReference type="ARBA" id="ARBA00022679"/>
    </source>
</evidence>
<dbReference type="Gene3D" id="3.40.50.150">
    <property type="entry name" value="Vaccinia Virus protein VP39"/>
    <property type="match status" value="1"/>
</dbReference>
<feature type="domain" description="Release factor glutamine methyltransferase N-terminal" evidence="8">
    <location>
        <begin position="14"/>
        <end position="86"/>
    </location>
</feature>
<evidence type="ECO:0000313" key="10">
    <source>
        <dbReference type="Proteomes" id="UP001500236"/>
    </source>
</evidence>
<keyword evidence="3" id="KW-0808">Transferase</keyword>
<dbReference type="PANTHER" id="PTHR18895:SF74">
    <property type="entry name" value="MTRF1L RELEASE FACTOR GLUTAMINE METHYLTRANSFERASE"/>
    <property type="match status" value="1"/>
</dbReference>
<dbReference type="EC" id="2.1.1.297" evidence="1"/>
<dbReference type="InterPro" id="IPR029063">
    <property type="entry name" value="SAM-dependent_MTases_sf"/>
</dbReference>
<gene>
    <name evidence="9" type="primary">prmC</name>
    <name evidence="9" type="ORF">GCM10010529_20200</name>
</gene>
<dbReference type="InterPro" id="IPR040758">
    <property type="entry name" value="PrmC_N"/>
</dbReference>
<dbReference type="NCBIfam" id="TIGR00536">
    <property type="entry name" value="hemK_fam"/>
    <property type="match status" value="1"/>
</dbReference>
<feature type="region of interest" description="Disordered" evidence="6">
    <location>
        <begin position="277"/>
        <end position="309"/>
    </location>
</feature>
<evidence type="ECO:0000256" key="1">
    <source>
        <dbReference type="ARBA" id="ARBA00012771"/>
    </source>
</evidence>
<dbReference type="PROSITE" id="PS00092">
    <property type="entry name" value="N6_MTASE"/>
    <property type="match status" value="1"/>
</dbReference>
<dbReference type="EMBL" id="BAAAVT010000012">
    <property type="protein sequence ID" value="GAA3067426.1"/>
    <property type="molecule type" value="Genomic_DNA"/>
</dbReference>
<proteinExistence type="predicted"/>
<dbReference type="InterPro" id="IPR004556">
    <property type="entry name" value="HemK-like"/>
</dbReference>
<dbReference type="Gene3D" id="1.10.8.10">
    <property type="entry name" value="DNA helicase RuvA subunit, C-terminal domain"/>
    <property type="match status" value="1"/>
</dbReference>
<accession>A0ABP6LYL0</accession>
<dbReference type="Pfam" id="PF05175">
    <property type="entry name" value="MTS"/>
    <property type="match status" value="1"/>
</dbReference>
<keyword evidence="4" id="KW-0949">S-adenosyl-L-methionine</keyword>
<dbReference type="GO" id="GO:0032259">
    <property type="term" value="P:methylation"/>
    <property type="evidence" value="ECO:0007669"/>
    <property type="project" value="UniProtKB-KW"/>
</dbReference>
<evidence type="ECO:0000256" key="2">
    <source>
        <dbReference type="ARBA" id="ARBA00022603"/>
    </source>
</evidence>
<dbReference type="InterPro" id="IPR019874">
    <property type="entry name" value="RF_methyltr_PrmC"/>
</dbReference>
<dbReference type="SUPFAM" id="SSF53335">
    <property type="entry name" value="S-adenosyl-L-methionine-dependent methyltransferases"/>
    <property type="match status" value="1"/>
</dbReference>
<keyword evidence="10" id="KW-1185">Reference proteome</keyword>
<evidence type="ECO:0000256" key="4">
    <source>
        <dbReference type="ARBA" id="ARBA00022691"/>
    </source>
</evidence>
<evidence type="ECO:0000256" key="6">
    <source>
        <dbReference type="SAM" id="MobiDB-lite"/>
    </source>
</evidence>
<comment type="caution">
    <text evidence="9">The sequence shown here is derived from an EMBL/GenBank/DDBJ whole genome shotgun (WGS) entry which is preliminary data.</text>
</comment>
<dbReference type="RefSeq" id="WP_344681858.1">
    <property type="nucleotide sequence ID" value="NZ_BAAAVT010000012.1"/>
</dbReference>
<evidence type="ECO:0000313" key="9">
    <source>
        <dbReference type="EMBL" id="GAA3067426.1"/>
    </source>
</evidence>
<dbReference type="NCBIfam" id="TIGR03534">
    <property type="entry name" value="RF_mod_PrmC"/>
    <property type="match status" value="1"/>
</dbReference>
<dbReference type="InterPro" id="IPR007848">
    <property type="entry name" value="Small_mtfrase_dom"/>
</dbReference>
<dbReference type="Proteomes" id="UP001500236">
    <property type="component" value="Unassembled WGS sequence"/>
</dbReference>
<feature type="domain" description="Methyltransferase small" evidence="7">
    <location>
        <begin position="117"/>
        <end position="201"/>
    </location>
</feature>
<evidence type="ECO:0000256" key="5">
    <source>
        <dbReference type="ARBA" id="ARBA00048391"/>
    </source>
</evidence>
<comment type="catalytic activity">
    <reaction evidence="5">
        <text>L-glutaminyl-[peptide chain release factor] + S-adenosyl-L-methionine = N(5)-methyl-L-glutaminyl-[peptide chain release factor] + S-adenosyl-L-homocysteine + H(+)</text>
        <dbReference type="Rhea" id="RHEA:42896"/>
        <dbReference type="Rhea" id="RHEA-COMP:10271"/>
        <dbReference type="Rhea" id="RHEA-COMP:10272"/>
        <dbReference type="ChEBI" id="CHEBI:15378"/>
        <dbReference type="ChEBI" id="CHEBI:30011"/>
        <dbReference type="ChEBI" id="CHEBI:57856"/>
        <dbReference type="ChEBI" id="CHEBI:59789"/>
        <dbReference type="ChEBI" id="CHEBI:61891"/>
        <dbReference type="EC" id="2.1.1.297"/>
    </reaction>
</comment>
<dbReference type="InterPro" id="IPR002052">
    <property type="entry name" value="DNA_methylase_N6_adenine_CS"/>
</dbReference>
<dbReference type="InterPro" id="IPR050320">
    <property type="entry name" value="N5-glutamine_MTase"/>
</dbReference>
<evidence type="ECO:0000259" key="7">
    <source>
        <dbReference type="Pfam" id="PF05175"/>
    </source>
</evidence>
<feature type="compositionally biased region" description="Basic and acidic residues" evidence="6">
    <location>
        <begin position="277"/>
        <end position="287"/>
    </location>
</feature>
<dbReference type="PANTHER" id="PTHR18895">
    <property type="entry name" value="HEMK METHYLTRANSFERASE"/>
    <property type="match status" value="1"/>
</dbReference>
<protein>
    <recommendedName>
        <fullName evidence="1">peptide chain release factor N(5)-glutamine methyltransferase</fullName>
        <ecNumber evidence="1">2.1.1.297</ecNumber>
    </recommendedName>
</protein>
<dbReference type="CDD" id="cd02440">
    <property type="entry name" value="AdoMet_MTases"/>
    <property type="match status" value="1"/>
</dbReference>
<keyword evidence="2 9" id="KW-0489">Methyltransferase</keyword>
<dbReference type="Pfam" id="PF17827">
    <property type="entry name" value="PrmC_N"/>
    <property type="match status" value="1"/>
</dbReference>
<organism evidence="9 10">
    <name type="scientific">Nesterenkonia aethiopica</name>
    <dbReference type="NCBI Taxonomy" id="269144"/>
    <lineage>
        <taxon>Bacteria</taxon>
        <taxon>Bacillati</taxon>
        <taxon>Actinomycetota</taxon>
        <taxon>Actinomycetes</taxon>
        <taxon>Micrococcales</taxon>
        <taxon>Micrococcaceae</taxon>
        <taxon>Nesterenkonia</taxon>
    </lineage>
</organism>